<dbReference type="RefSeq" id="WP_184742242.1">
    <property type="nucleotide sequence ID" value="NZ_JACHGJ010000001.1"/>
</dbReference>
<protein>
    <recommendedName>
        <fullName evidence="4">Delta-60 repeat domain-containing protein</fullName>
    </recommendedName>
</protein>
<dbReference type="Pfam" id="PF17164">
    <property type="entry name" value="DUF5122"/>
    <property type="match status" value="2"/>
</dbReference>
<dbReference type="SUPFAM" id="SSF101898">
    <property type="entry name" value="NHL repeat"/>
    <property type="match status" value="1"/>
</dbReference>
<dbReference type="EMBL" id="JACHGJ010000001">
    <property type="protein sequence ID" value="MBB6478419.1"/>
    <property type="molecule type" value="Genomic_DNA"/>
</dbReference>
<proteinExistence type="predicted"/>
<gene>
    <name evidence="2" type="ORF">HNR50_000052</name>
</gene>
<dbReference type="AlphaFoldDB" id="A0A841R5X4"/>
<dbReference type="Gene3D" id="2.80.10.50">
    <property type="match status" value="1"/>
</dbReference>
<keyword evidence="1" id="KW-0732">Signal</keyword>
<feature type="signal peptide" evidence="1">
    <location>
        <begin position="1"/>
        <end position="19"/>
    </location>
</feature>
<dbReference type="PROSITE" id="PS51257">
    <property type="entry name" value="PROKAR_LIPOPROTEIN"/>
    <property type="match status" value="1"/>
</dbReference>
<name>A0A841R5X4_9SPIO</name>
<sequence>MKRLIYIILPLLLASLVLSSCEDIFHDASDLLAEIRDNAKGYPEPKRIFVGGDFSIMWDGYSRDSFTVLNGQGNPDGAFLSENFGIEIVGYTGTGNSGVQAFSLGKEYVYVAGNYGGYDESNTEVANPAYKNLHRYWLDGTKDGTMDLSYSPFSDALSTSELYAVSSLSDSTAFAGGNFDPMTVPMDGYSELIGINSSGTGTFTIPAIPDGSVVYSVETVFDDTLTIVCGTFSTLGSETGYSNFAAIDNTTLTAIPFGVFPPNNPPLSFTQALDSAWYGDSLYIVGYETAMMEGGVLKYKATGTGFIEDTNFYSNFTSKISPTIFDQPYTIATDSKGRIYVGGSFYVTTENEHQGIIRLNSDGNVDESFRTMIAGAVRSIEVQKNGKILIGGSYTQINGESNYNGLARILENGNIDYEFDNSFPGGTVYAIAIQEEPQDTE</sequence>
<evidence type="ECO:0000313" key="2">
    <source>
        <dbReference type="EMBL" id="MBB6478419.1"/>
    </source>
</evidence>
<accession>A0A841R5X4</accession>
<evidence type="ECO:0000256" key="1">
    <source>
        <dbReference type="SAM" id="SignalP"/>
    </source>
</evidence>
<feature type="chain" id="PRO_5032553351" description="Delta-60 repeat domain-containing protein" evidence="1">
    <location>
        <begin position="20"/>
        <end position="441"/>
    </location>
</feature>
<comment type="caution">
    <text evidence="2">The sequence shown here is derived from an EMBL/GenBank/DDBJ whole genome shotgun (WGS) entry which is preliminary data.</text>
</comment>
<evidence type="ECO:0000313" key="3">
    <source>
        <dbReference type="Proteomes" id="UP000587760"/>
    </source>
</evidence>
<dbReference type="InterPro" id="IPR013431">
    <property type="entry name" value="Delta_60_rpt"/>
</dbReference>
<evidence type="ECO:0008006" key="4">
    <source>
        <dbReference type="Google" id="ProtNLM"/>
    </source>
</evidence>
<keyword evidence="3" id="KW-1185">Reference proteome</keyword>
<dbReference type="Proteomes" id="UP000587760">
    <property type="component" value="Unassembled WGS sequence"/>
</dbReference>
<organism evidence="2 3">
    <name type="scientific">Spirochaeta isovalerica</name>
    <dbReference type="NCBI Taxonomy" id="150"/>
    <lineage>
        <taxon>Bacteria</taxon>
        <taxon>Pseudomonadati</taxon>
        <taxon>Spirochaetota</taxon>
        <taxon>Spirochaetia</taxon>
        <taxon>Spirochaetales</taxon>
        <taxon>Spirochaetaceae</taxon>
        <taxon>Spirochaeta</taxon>
    </lineage>
</organism>
<reference evidence="2 3" key="1">
    <citation type="submission" date="2020-08" db="EMBL/GenBank/DDBJ databases">
        <title>Genomic Encyclopedia of Type Strains, Phase IV (KMG-IV): sequencing the most valuable type-strain genomes for metagenomic binning, comparative biology and taxonomic classification.</title>
        <authorList>
            <person name="Goeker M."/>
        </authorList>
    </citation>
    <scope>NUCLEOTIDE SEQUENCE [LARGE SCALE GENOMIC DNA]</scope>
    <source>
        <strain evidence="2 3">DSM 2461</strain>
    </source>
</reference>